<keyword evidence="3" id="KW-1185">Reference proteome</keyword>
<dbReference type="InterPro" id="IPR036915">
    <property type="entry name" value="Cyclin-like_sf"/>
</dbReference>
<dbReference type="Pfam" id="PF08613">
    <property type="entry name" value="Cyclin"/>
    <property type="match status" value="1"/>
</dbReference>
<dbReference type="GO" id="GO:0005634">
    <property type="term" value="C:nucleus"/>
    <property type="evidence" value="ECO:0007669"/>
    <property type="project" value="TreeGrafter"/>
</dbReference>
<feature type="compositionally biased region" description="Polar residues" evidence="1">
    <location>
        <begin position="114"/>
        <end position="127"/>
    </location>
</feature>
<dbReference type="CDD" id="cd20557">
    <property type="entry name" value="CYCLIN_ScPCL1-like"/>
    <property type="match status" value="1"/>
</dbReference>
<feature type="region of interest" description="Disordered" evidence="1">
    <location>
        <begin position="587"/>
        <end position="615"/>
    </location>
</feature>
<dbReference type="Proteomes" id="UP001187682">
    <property type="component" value="Unassembled WGS sequence"/>
</dbReference>
<protein>
    <recommendedName>
        <fullName evidence="4">Cyclin</fullName>
    </recommendedName>
</protein>
<dbReference type="GO" id="GO:0019901">
    <property type="term" value="F:protein kinase binding"/>
    <property type="evidence" value="ECO:0007669"/>
    <property type="project" value="InterPro"/>
</dbReference>
<feature type="compositionally biased region" description="Polar residues" evidence="1">
    <location>
        <begin position="401"/>
        <end position="422"/>
    </location>
</feature>
<organism evidence="2 3">
    <name type="scientific">Cephalotrichum gorgonifer</name>
    <dbReference type="NCBI Taxonomy" id="2041049"/>
    <lineage>
        <taxon>Eukaryota</taxon>
        <taxon>Fungi</taxon>
        <taxon>Dikarya</taxon>
        <taxon>Ascomycota</taxon>
        <taxon>Pezizomycotina</taxon>
        <taxon>Sordariomycetes</taxon>
        <taxon>Hypocreomycetidae</taxon>
        <taxon>Microascales</taxon>
        <taxon>Microascaceae</taxon>
        <taxon>Cephalotrichum</taxon>
    </lineage>
</organism>
<feature type="region of interest" description="Disordered" evidence="1">
    <location>
        <begin position="114"/>
        <end position="193"/>
    </location>
</feature>
<evidence type="ECO:0008006" key="4">
    <source>
        <dbReference type="Google" id="ProtNLM"/>
    </source>
</evidence>
<accession>A0AAE8SVU5</accession>
<gene>
    <name evidence="2" type="ORF">DNG_05770</name>
</gene>
<dbReference type="AlphaFoldDB" id="A0AAE8SVU5"/>
<feature type="compositionally biased region" description="Polar residues" evidence="1">
    <location>
        <begin position="1"/>
        <end position="23"/>
    </location>
</feature>
<dbReference type="SUPFAM" id="SSF47954">
    <property type="entry name" value="Cyclin-like"/>
    <property type="match status" value="1"/>
</dbReference>
<comment type="caution">
    <text evidence="2">The sequence shown here is derived from an EMBL/GenBank/DDBJ whole genome shotgun (WGS) entry which is preliminary data.</text>
</comment>
<dbReference type="Gene3D" id="1.10.472.10">
    <property type="entry name" value="Cyclin-like"/>
    <property type="match status" value="1"/>
</dbReference>
<proteinExistence type="predicted"/>
<feature type="region of interest" description="Disordered" evidence="1">
    <location>
        <begin position="1"/>
        <end position="84"/>
    </location>
</feature>
<dbReference type="PANTHER" id="PTHR15615">
    <property type="match status" value="1"/>
</dbReference>
<dbReference type="GO" id="GO:0016538">
    <property type="term" value="F:cyclin-dependent protein serine/threonine kinase regulator activity"/>
    <property type="evidence" value="ECO:0007669"/>
    <property type="project" value="TreeGrafter"/>
</dbReference>
<evidence type="ECO:0000256" key="1">
    <source>
        <dbReference type="SAM" id="MobiDB-lite"/>
    </source>
</evidence>
<reference evidence="2" key="1">
    <citation type="submission" date="2018-03" db="EMBL/GenBank/DDBJ databases">
        <authorList>
            <person name="Guldener U."/>
        </authorList>
    </citation>
    <scope>NUCLEOTIDE SEQUENCE</scope>
</reference>
<name>A0AAE8SVU5_9PEZI</name>
<evidence type="ECO:0000313" key="2">
    <source>
        <dbReference type="EMBL" id="SPO03088.1"/>
    </source>
</evidence>
<feature type="compositionally biased region" description="Polar residues" evidence="1">
    <location>
        <begin position="587"/>
        <end position="596"/>
    </location>
</feature>
<feature type="compositionally biased region" description="Polar residues" evidence="1">
    <location>
        <begin position="66"/>
        <end position="84"/>
    </location>
</feature>
<sequence>MFSTTNGLPNTKLPSPPAQNWSCGQRGWPTLDTTIPSRRQPDHWPSVAQAGPRTSFGGLRTPPTEDMSTACHQPSLGQYDSRAMSTYPPTILSQAERTKASLPDPILHGQQARYNPQQQSYPDTQSRPIPAHPARSYEPRNQAAVTLPLPGQASQPPSQTRLPNGQPSRSSTPGSAGIPPQRKASEGLSSSLTGQSSEIPEFICARGGSLPDLVAQITCFFWFEPIEVLRTAETFRSQPNTPVRRLSPEARPQANFTKWVHNILSTTQVTRNVILLALLFIYRLKTLNPAVRGRPGSEYRLLTVALMLGNKFLDDNTYTNKTWADVSYLSVSDIHLMEVEFLSNMRYSLLTTKEDWEAWLAKVGSFYDYYDAATRQPSPGPPKMTIPSPTTGLYSSPVPSPTHSNGMVSMGPTSTMNYSPNTAPASNAQNWLPAMSPLANLPHLPGNAQKRSLDLDLVEPPAKRISHGPYVMGSGMPRHAAPVTSQAQQPQVNSMRRMGQVPTLTIDTTHDALSANQGLPFTPTNGGHGGSQPMMSLPPLVPGVRAMHTVYSQGPPSGGVPSVSMPQLPAPNPVYSNVLKSQQHPQVQALQPSQHAQAPPIGYSTPTKSQATHGMYNSSPLAEAYQSGSVAHTPVLHTPISHSPSVYLQQRPSPYKPVRHVNTLLYPPPSASLEEYHLAVPPQQMHYRPLGRRDDLRTGIVPEFVPPFRYPGQTY</sequence>
<dbReference type="InterPro" id="IPR013922">
    <property type="entry name" value="Cyclin_PHO80-like"/>
</dbReference>
<evidence type="ECO:0000313" key="3">
    <source>
        <dbReference type="Proteomes" id="UP001187682"/>
    </source>
</evidence>
<dbReference type="GO" id="GO:0000307">
    <property type="term" value="C:cyclin-dependent protein kinase holoenzyme complex"/>
    <property type="evidence" value="ECO:0007669"/>
    <property type="project" value="TreeGrafter"/>
</dbReference>
<feature type="compositionally biased region" description="Polar residues" evidence="1">
    <location>
        <begin position="604"/>
        <end position="615"/>
    </location>
</feature>
<feature type="compositionally biased region" description="Polar residues" evidence="1">
    <location>
        <begin position="152"/>
        <end position="174"/>
    </location>
</feature>
<dbReference type="EMBL" id="ONZQ02000007">
    <property type="protein sequence ID" value="SPO03088.1"/>
    <property type="molecule type" value="Genomic_DNA"/>
</dbReference>
<dbReference type="PANTHER" id="PTHR15615:SF118">
    <property type="entry name" value="CYCLIN, HYPOTHETICAL (EUROFUNG)"/>
    <property type="match status" value="1"/>
</dbReference>
<feature type="region of interest" description="Disordered" evidence="1">
    <location>
        <begin position="377"/>
        <end position="422"/>
    </location>
</feature>